<evidence type="ECO:0000256" key="8">
    <source>
        <dbReference type="RuleBase" id="RU003793"/>
    </source>
</evidence>
<dbReference type="PRINTS" id="PR00864">
    <property type="entry name" value="PREPILNPTASE"/>
</dbReference>
<evidence type="ECO:0000259" key="11">
    <source>
        <dbReference type="Pfam" id="PF01478"/>
    </source>
</evidence>
<dbReference type="PATRIC" id="fig|545.12.peg.2072"/>
<dbReference type="Gene3D" id="1.20.120.1220">
    <property type="match status" value="1"/>
</dbReference>
<name>A0A078LJ92_CITKO</name>
<protein>
    <recommendedName>
        <fullName evidence="9">Prepilin leader peptidase/N-methyltransferase</fullName>
        <ecNumber evidence="9">2.1.1.-</ecNumber>
        <ecNumber evidence="9">3.4.23.43</ecNumber>
    </recommendedName>
</protein>
<evidence type="ECO:0000256" key="7">
    <source>
        <dbReference type="ARBA" id="ARBA00023136"/>
    </source>
</evidence>
<evidence type="ECO:0000313" key="13">
    <source>
        <dbReference type="EMBL" id="CDZ83923.1"/>
    </source>
</evidence>
<keyword evidence="9" id="KW-0808">Transferase</keyword>
<dbReference type="GO" id="GO:0032259">
    <property type="term" value="P:methylation"/>
    <property type="evidence" value="ECO:0007669"/>
    <property type="project" value="UniProtKB-KW"/>
</dbReference>
<keyword evidence="9" id="KW-0511">Multifunctional enzyme</keyword>
<evidence type="ECO:0000256" key="4">
    <source>
        <dbReference type="ARBA" id="ARBA00022519"/>
    </source>
</evidence>
<sequence length="265" mass="28959">MNTIMLFRESWPIGFCIMSACLGGILGSFLGVVSERVPAMVMEKGGAGNLLFPASHCADCGHQLAWWENIPLLSWCCLRGRCRHCQSVIPLRLLLVELASALFFAATAAALPSFVTLIALWVLWCGLLPLTMIDAKYMLLPDCLTQPLLWAGLLLHCVFHTMPLASALYGAVAGYLILWLVYWSFRLLTGREGLGQGDFKLLAVLGAWCGWQALPLLILVAALSGIVLYGLFYSGVNKAGQIPFGPCLAFSGMAMFIFQTLQFTF</sequence>
<dbReference type="InterPro" id="IPR010627">
    <property type="entry name" value="Prepilin_pept_A24_N"/>
</dbReference>
<comment type="function">
    <text evidence="9">Plays an essential role in type IV pili and type II pseudopili formation by proteolytically removing the leader sequence from substrate proteins and subsequently monomethylating the alpha-amino group of the newly exposed N-terminal phenylalanine.</text>
</comment>
<evidence type="ECO:0000256" key="10">
    <source>
        <dbReference type="SAM" id="Phobius"/>
    </source>
</evidence>
<feature type="domain" description="Prepilin type IV endopeptidase peptidase" evidence="11">
    <location>
        <begin position="122"/>
        <end position="228"/>
    </location>
</feature>
<keyword evidence="9" id="KW-0645">Protease</keyword>
<comment type="subcellular location">
    <subcellularLocation>
        <location evidence="1">Cell inner membrane</location>
        <topology evidence="1">Multi-pass membrane protein</topology>
    </subcellularLocation>
    <subcellularLocation>
        <location evidence="9">Cell membrane</location>
        <topology evidence="9">Multi-pass membrane protein</topology>
    </subcellularLocation>
</comment>
<evidence type="ECO:0000256" key="3">
    <source>
        <dbReference type="ARBA" id="ARBA00022475"/>
    </source>
</evidence>
<dbReference type="InterPro" id="IPR014032">
    <property type="entry name" value="Peptidase_A24A_bac"/>
</dbReference>
<dbReference type="EC" id="3.4.23.43" evidence="9"/>
<keyword evidence="4" id="KW-0997">Cell inner membrane</keyword>
<feature type="domain" description="Prepilin peptidase A24 N-terminal" evidence="12">
    <location>
        <begin position="22"/>
        <end position="109"/>
    </location>
</feature>
<organism evidence="13">
    <name type="scientific">Citrobacter koseri</name>
    <name type="common">Citrobacter diversus</name>
    <dbReference type="NCBI Taxonomy" id="545"/>
    <lineage>
        <taxon>Bacteria</taxon>
        <taxon>Pseudomonadati</taxon>
        <taxon>Pseudomonadota</taxon>
        <taxon>Gammaproteobacteria</taxon>
        <taxon>Enterobacterales</taxon>
        <taxon>Enterobacteriaceae</taxon>
        <taxon>Citrobacter</taxon>
    </lineage>
</organism>
<dbReference type="InterPro" id="IPR000045">
    <property type="entry name" value="Prepilin_IV_endopep_pep"/>
</dbReference>
<comment type="similarity">
    <text evidence="2 8">Belongs to the peptidase A24 family.</text>
</comment>
<evidence type="ECO:0000256" key="5">
    <source>
        <dbReference type="ARBA" id="ARBA00022692"/>
    </source>
</evidence>
<dbReference type="GO" id="GO:0004190">
    <property type="term" value="F:aspartic-type endopeptidase activity"/>
    <property type="evidence" value="ECO:0007669"/>
    <property type="project" value="UniProtKB-EC"/>
</dbReference>
<evidence type="ECO:0000256" key="1">
    <source>
        <dbReference type="ARBA" id="ARBA00004429"/>
    </source>
</evidence>
<keyword evidence="6 10" id="KW-1133">Transmembrane helix</keyword>
<dbReference type="GO" id="GO:0006465">
    <property type="term" value="P:signal peptide processing"/>
    <property type="evidence" value="ECO:0007669"/>
    <property type="project" value="TreeGrafter"/>
</dbReference>
<dbReference type="MEROPS" id="A24.A10"/>
<dbReference type="PANTHER" id="PTHR30487:SF0">
    <property type="entry name" value="PREPILIN LEADER PEPTIDASE_N-METHYLTRANSFERASE-RELATED"/>
    <property type="match status" value="1"/>
</dbReference>
<gene>
    <name evidence="13" type="primary">gspO_1</name>
    <name evidence="13" type="ORF">BN1086_02056</name>
</gene>
<dbReference type="GO" id="GO:0005886">
    <property type="term" value="C:plasma membrane"/>
    <property type="evidence" value="ECO:0007669"/>
    <property type="project" value="UniProtKB-SubCell"/>
</dbReference>
<dbReference type="GO" id="GO:0008168">
    <property type="term" value="F:methyltransferase activity"/>
    <property type="evidence" value="ECO:0007669"/>
    <property type="project" value="UniProtKB-KW"/>
</dbReference>
<evidence type="ECO:0000256" key="6">
    <source>
        <dbReference type="ARBA" id="ARBA00022989"/>
    </source>
</evidence>
<dbReference type="RefSeq" id="WP_200075432.1">
    <property type="nucleotide sequence ID" value="NZ_JADVIJ010000001.1"/>
</dbReference>
<evidence type="ECO:0000259" key="12">
    <source>
        <dbReference type="Pfam" id="PF06750"/>
    </source>
</evidence>
<accession>A0A078LJ92</accession>
<proteinExistence type="inferred from homology"/>
<keyword evidence="3" id="KW-1003">Cell membrane</keyword>
<dbReference type="Pfam" id="PF06750">
    <property type="entry name" value="A24_N_bact"/>
    <property type="match status" value="1"/>
</dbReference>
<reference evidence="13" key="1">
    <citation type="submission" date="2014-06" db="EMBL/GenBank/DDBJ databases">
        <authorList>
            <person name="Urmite Genomes Urmite Genomes"/>
        </authorList>
    </citation>
    <scope>NUCLEOTIDE SEQUENCE</scope>
</reference>
<dbReference type="AlphaFoldDB" id="A0A078LJ92"/>
<keyword evidence="7 10" id="KW-0472">Membrane</keyword>
<keyword evidence="5 9" id="KW-0812">Transmembrane</keyword>
<keyword evidence="9" id="KW-0489">Methyltransferase</keyword>
<evidence type="ECO:0000256" key="2">
    <source>
        <dbReference type="ARBA" id="ARBA00005801"/>
    </source>
</evidence>
<dbReference type="PANTHER" id="PTHR30487">
    <property type="entry name" value="TYPE 4 PREPILIN-LIKE PROTEINS LEADER PEPTIDE-PROCESSING ENZYME"/>
    <property type="match status" value="1"/>
</dbReference>
<comment type="catalytic activity">
    <reaction evidence="9">
        <text>Typically cleaves a -Gly-|-Phe- bond to release an N-terminal, basic peptide of 5-8 residues from type IV prepilin, and then N-methylates the new N-terminal amino group, the methyl donor being S-adenosyl-L-methionine.</text>
        <dbReference type="EC" id="3.4.23.43"/>
    </reaction>
</comment>
<keyword evidence="9" id="KW-0378">Hydrolase</keyword>
<feature type="transmembrane region" description="Helical" evidence="10">
    <location>
        <begin position="168"/>
        <end position="189"/>
    </location>
</feature>
<feature type="transmembrane region" description="Helical" evidence="10">
    <location>
        <begin position="242"/>
        <end position="261"/>
    </location>
</feature>
<dbReference type="Pfam" id="PF01478">
    <property type="entry name" value="Peptidase_A24"/>
    <property type="match status" value="1"/>
</dbReference>
<evidence type="ECO:0000256" key="9">
    <source>
        <dbReference type="RuleBase" id="RU003794"/>
    </source>
</evidence>
<dbReference type="EC" id="2.1.1.-" evidence="9"/>
<feature type="transmembrane region" description="Helical" evidence="10">
    <location>
        <begin position="144"/>
        <end position="162"/>
    </location>
</feature>
<dbReference type="EMBL" id="LK931336">
    <property type="protein sequence ID" value="CDZ83923.1"/>
    <property type="molecule type" value="Genomic_DNA"/>
</dbReference>
<dbReference type="InterPro" id="IPR050882">
    <property type="entry name" value="Prepilin_peptidase/N-MTase"/>
</dbReference>
<feature type="transmembrane region" description="Helical" evidence="10">
    <location>
        <begin position="201"/>
        <end position="230"/>
    </location>
</feature>
<feature type="transmembrane region" description="Helical" evidence="10">
    <location>
        <begin position="12"/>
        <end position="33"/>
    </location>
</feature>